<dbReference type="Gene3D" id="2.60.120.290">
    <property type="entry name" value="Spermadhesin, CUB domain"/>
    <property type="match status" value="1"/>
</dbReference>
<dbReference type="GO" id="GO:0004222">
    <property type="term" value="F:metalloendopeptidase activity"/>
    <property type="evidence" value="ECO:0007669"/>
    <property type="project" value="UniProtKB-UniRule"/>
</dbReference>
<evidence type="ECO:0000256" key="4">
    <source>
        <dbReference type="ARBA" id="ARBA00022801"/>
    </source>
</evidence>
<dbReference type="SUPFAM" id="SSF55486">
    <property type="entry name" value="Metalloproteases ('zincins'), catalytic domain"/>
    <property type="match status" value="1"/>
</dbReference>
<evidence type="ECO:0000259" key="13">
    <source>
        <dbReference type="PROSITE" id="PS01180"/>
    </source>
</evidence>
<evidence type="ECO:0000259" key="14">
    <source>
        <dbReference type="PROSITE" id="PS51864"/>
    </source>
</evidence>
<keyword evidence="1" id="KW-0245">EGF-like domain</keyword>
<feature type="binding site" evidence="10">
    <location>
        <position position="193"/>
    </location>
    <ligand>
        <name>Zn(2+)</name>
        <dbReference type="ChEBI" id="CHEBI:29105"/>
        <note>catalytic</note>
    </ligand>
</feature>
<feature type="domain" description="CUB" evidence="13">
    <location>
        <begin position="336"/>
        <end position="442"/>
    </location>
</feature>
<feature type="compositionally biased region" description="Low complexity" evidence="12">
    <location>
        <begin position="738"/>
        <end position="751"/>
    </location>
</feature>
<dbReference type="OrthoDB" id="5913174at2759"/>
<evidence type="ECO:0000256" key="12">
    <source>
        <dbReference type="SAM" id="MobiDB-lite"/>
    </source>
</evidence>
<evidence type="ECO:0000256" key="2">
    <source>
        <dbReference type="ARBA" id="ARBA00022670"/>
    </source>
</evidence>
<dbReference type="SMART" id="SM00235">
    <property type="entry name" value="ZnMc"/>
    <property type="match status" value="1"/>
</dbReference>
<dbReference type="Proteomes" id="UP000582659">
    <property type="component" value="Unassembled WGS sequence"/>
</dbReference>
<evidence type="ECO:0000256" key="1">
    <source>
        <dbReference type="ARBA" id="ARBA00022536"/>
    </source>
</evidence>
<dbReference type="PANTHER" id="PTHR10127">
    <property type="entry name" value="DISCOIDIN, CUB, EGF, LAMININ , AND ZINC METALLOPROTEASE DOMAIN CONTAINING"/>
    <property type="match status" value="1"/>
</dbReference>
<evidence type="ECO:0000256" key="9">
    <source>
        <dbReference type="PROSITE-ProRule" id="PRU00059"/>
    </source>
</evidence>
<dbReference type="Proteomes" id="UP000659654">
    <property type="component" value="Unassembled WGS sequence"/>
</dbReference>
<dbReference type="PRINTS" id="PR00480">
    <property type="entry name" value="ASTACIN"/>
</dbReference>
<dbReference type="SMART" id="SM00042">
    <property type="entry name" value="CUB"/>
    <property type="match status" value="1"/>
</dbReference>
<reference evidence="15" key="1">
    <citation type="submission" date="2020-09" db="EMBL/GenBank/DDBJ databases">
        <authorList>
            <person name="Kikuchi T."/>
        </authorList>
    </citation>
    <scope>NUCLEOTIDE SEQUENCE</scope>
    <source>
        <strain evidence="15">Ka4C1</strain>
    </source>
</reference>
<keyword evidence="6 10" id="KW-0482">Metalloprotease</keyword>
<evidence type="ECO:0000256" key="5">
    <source>
        <dbReference type="ARBA" id="ARBA00022833"/>
    </source>
</evidence>
<gene>
    <name evidence="15" type="ORF">BXYJ_LOCUS2945</name>
</gene>
<dbReference type="InterPro" id="IPR000859">
    <property type="entry name" value="CUB_dom"/>
</dbReference>
<dbReference type="InterPro" id="IPR034035">
    <property type="entry name" value="Astacin-like_dom"/>
</dbReference>
<comment type="caution">
    <text evidence="15">The sequence shown here is derived from an EMBL/GenBank/DDBJ whole genome shotgun (WGS) entry which is preliminary data.</text>
</comment>
<keyword evidence="2 10" id="KW-0645">Protease</keyword>
<comment type="cofactor">
    <cofactor evidence="10 11">
        <name>Zn(2+)</name>
        <dbReference type="ChEBI" id="CHEBI:29105"/>
    </cofactor>
    <text evidence="10 11">Binds 1 zinc ion per subunit.</text>
</comment>
<accession>A0A811KD32</accession>
<dbReference type="InterPro" id="IPR035914">
    <property type="entry name" value="Sperma_CUB_dom_sf"/>
</dbReference>
<keyword evidence="8" id="KW-0325">Glycoprotein</keyword>
<dbReference type="EMBL" id="CAJFDI010000002">
    <property type="protein sequence ID" value="CAD5213274.1"/>
    <property type="molecule type" value="Genomic_DNA"/>
</dbReference>
<dbReference type="GO" id="GO:0018996">
    <property type="term" value="P:molting cycle, collagen and cuticulin-based cuticle"/>
    <property type="evidence" value="ECO:0007669"/>
    <property type="project" value="UniProtKB-ARBA"/>
</dbReference>
<evidence type="ECO:0000256" key="7">
    <source>
        <dbReference type="ARBA" id="ARBA00023157"/>
    </source>
</evidence>
<feature type="region of interest" description="Disordered" evidence="12">
    <location>
        <begin position="636"/>
        <end position="751"/>
    </location>
</feature>
<dbReference type="PANTHER" id="PTHR10127:SF877">
    <property type="entry name" value="ZINC METALLOPROTEINASE NAS-34"/>
    <property type="match status" value="1"/>
</dbReference>
<dbReference type="Gene3D" id="3.40.390.10">
    <property type="entry name" value="Collagenase (Catalytic Domain)"/>
    <property type="match status" value="1"/>
</dbReference>
<keyword evidence="4 10" id="KW-0378">Hydrolase</keyword>
<evidence type="ECO:0000256" key="6">
    <source>
        <dbReference type="ARBA" id="ARBA00023049"/>
    </source>
</evidence>
<dbReference type="GO" id="GO:0006508">
    <property type="term" value="P:proteolysis"/>
    <property type="evidence" value="ECO:0007669"/>
    <property type="project" value="UniProtKB-KW"/>
</dbReference>
<dbReference type="EMBL" id="CAJFCV020000002">
    <property type="protein sequence ID" value="CAG9092242.1"/>
    <property type="molecule type" value="Genomic_DNA"/>
</dbReference>
<feature type="binding site" evidence="10">
    <location>
        <position position="199"/>
    </location>
    <ligand>
        <name>Zn(2+)</name>
        <dbReference type="ChEBI" id="CHEBI:29105"/>
        <note>catalytic</note>
    </ligand>
</feature>
<evidence type="ECO:0000256" key="3">
    <source>
        <dbReference type="ARBA" id="ARBA00022723"/>
    </source>
</evidence>
<evidence type="ECO:0000256" key="11">
    <source>
        <dbReference type="RuleBase" id="RU361183"/>
    </source>
</evidence>
<feature type="active site" evidence="10">
    <location>
        <position position="190"/>
    </location>
</feature>
<keyword evidence="5 10" id="KW-0862">Zinc</keyword>
<keyword evidence="3 10" id="KW-0479">Metal-binding</keyword>
<organism evidence="15 16">
    <name type="scientific">Bursaphelenchus xylophilus</name>
    <name type="common">Pinewood nematode worm</name>
    <name type="synonym">Aphelenchoides xylophilus</name>
    <dbReference type="NCBI Taxonomy" id="6326"/>
    <lineage>
        <taxon>Eukaryota</taxon>
        <taxon>Metazoa</taxon>
        <taxon>Ecdysozoa</taxon>
        <taxon>Nematoda</taxon>
        <taxon>Chromadorea</taxon>
        <taxon>Rhabditida</taxon>
        <taxon>Tylenchina</taxon>
        <taxon>Tylenchomorpha</taxon>
        <taxon>Aphelenchoidea</taxon>
        <taxon>Aphelenchoididae</taxon>
        <taxon>Bursaphelenchus</taxon>
    </lineage>
</organism>
<dbReference type="Pfam" id="PF00431">
    <property type="entry name" value="CUB"/>
    <property type="match status" value="1"/>
</dbReference>
<dbReference type="CDD" id="cd04280">
    <property type="entry name" value="ZnMc_astacin_like"/>
    <property type="match status" value="1"/>
</dbReference>
<name>A0A811KD32_BURXY</name>
<keyword evidence="7" id="KW-1015">Disulfide bond</keyword>
<feature type="compositionally biased region" description="Acidic residues" evidence="12">
    <location>
        <begin position="674"/>
        <end position="684"/>
    </location>
</feature>
<feature type="compositionally biased region" description="Polar residues" evidence="12">
    <location>
        <begin position="656"/>
        <end position="668"/>
    </location>
</feature>
<evidence type="ECO:0000313" key="16">
    <source>
        <dbReference type="Proteomes" id="UP000659654"/>
    </source>
</evidence>
<dbReference type="InterPro" id="IPR024079">
    <property type="entry name" value="MetalloPept_cat_dom_sf"/>
</dbReference>
<dbReference type="CDD" id="cd00041">
    <property type="entry name" value="CUB"/>
    <property type="match status" value="1"/>
</dbReference>
<dbReference type="PROSITE" id="PS01180">
    <property type="entry name" value="CUB"/>
    <property type="match status" value="1"/>
</dbReference>
<sequence length="881" mass="98496">MNRLNFIEGKLLDVEEVKSPSSIPYLDDLFAAHDEHGNPQRVLASQDKPEEKPFLFEGDMLLTSKQMDEIVMNVEHQLFLKDIGKPELMMRNRFKRTLTSNIISRWTELRIPYRIHPERGPNKTLIEAGIKAWTDATCLEFEEKTGGLLQPHIVFIKGSGCYSNVGKSSMNGQYVSIGRGCENPYIVAHEIGHTLGFFHEQGRYDRDGHINIAPKNIHVGFLSQFTKQDPESMTTLSVPYDVGSVMHYDQYSFSYNGHPSIRAIDPNYQMTMGQRQELTFNDVKKINLAYCPFRCLLKLDCQYSGYTDPKDCSKCRCPSGLSGQTCSKALRTASKCGRLYHTATSEIKTLSFEGKGECNFLIKAKDGAKIRLHWEKLFIFESQPCQNSYVEIKYHKDLGTTGARFCSTDIKQKDINSAISTVLVLYRSKSLFTSFKLTFSSDEPAPSRSIFSQSMAYFSNFFHSIFHSEKGKDSDDSDNFINSSNEEYDEEEAVKIDDDKKKVSGVVQQKVPDEKKKLNEAIDEIVLPKSGEKLVLIKEKVDEKDNEQKEKAIEGKPDESWVAEAESSVEDDKEFNNGTVDDIIILNDDKKGKLEETTSTSSKTYTIRDDVSNTTVLDVQTEAILTTDLKERLTKAQTAATTNDKDTSTALPDAFTANTTQFPSTSEITKLAEAENETTTEVVEENLNVTETAPITPSGKINPSTESDDNFALTEKVPVSTPTTSESIPEQEEEETEPSQTSNVSNDSVTTTTVDYTSIGIEIRRAQAKNSNEIIEMGSGDDTDLIEYTVQREEEVIKSSAKSSADEILEALKAEPDLIVIPNPQLRECKNNALTTTPRPISTTIANSVARSTVLISHSVDEITRIPVQDTDELIEGSGTR</sequence>
<proteinExistence type="predicted"/>
<evidence type="ECO:0000256" key="10">
    <source>
        <dbReference type="PROSITE-ProRule" id="PRU01211"/>
    </source>
</evidence>
<comment type="caution">
    <text evidence="9">Lacks conserved residue(s) required for the propagation of feature annotation.</text>
</comment>
<feature type="binding site" evidence="10">
    <location>
        <position position="189"/>
    </location>
    <ligand>
        <name>Zn(2+)</name>
        <dbReference type="ChEBI" id="CHEBI:29105"/>
        <note>catalytic</note>
    </ligand>
</feature>
<keyword evidence="16" id="KW-1185">Reference proteome</keyword>
<dbReference type="InterPro" id="IPR001506">
    <property type="entry name" value="Peptidase_M12A"/>
</dbReference>
<protein>
    <recommendedName>
        <fullName evidence="11">Metalloendopeptidase</fullName>
        <ecNumber evidence="11">3.4.24.-</ecNumber>
    </recommendedName>
</protein>
<evidence type="ECO:0000313" key="15">
    <source>
        <dbReference type="EMBL" id="CAD5213274.1"/>
    </source>
</evidence>
<dbReference type="FunFam" id="3.40.390.10:FF:000028">
    <property type="entry name" value="Zinc metalloproteinase"/>
    <property type="match status" value="1"/>
</dbReference>
<feature type="domain" description="Peptidase M12A" evidence="14">
    <location>
        <begin position="96"/>
        <end position="292"/>
    </location>
</feature>
<dbReference type="SUPFAM" id="SSF49854">
    <property type="entry name" value="Spermadhesin, CUB domain"/>
    <property type="match status" value="1"/>
</dbReference>
<dbReference type="GO" id="GO:0008270">
    <property type="term" value="F:zinc ion binding"/>
    <property type="evidence" value="ECO:0007669"/>
    <property type="project" value="UniProtKB-UniRule"/>
</dbReference>
<dbReference type="Pfam" id="PF01400">
    <property type="entry name" value="Astacin"/>
    <property type="match status" value="1"/>
</dbReference>
<dbReference type="InterPro" id="IPR006026">
    <property type="entry name" value="Peptidase_Metallo"/>
</dbReference>
<dbReference type="EC" id="3.4.24.-" evidence="11"/>
<evidence type="ECO:0000256" key="8">
    <source>
        <dbReference type="ARBA" id="ARBA00023180"/>
    </source>
</evidence>
<dbReference type="PROSITE" id="PS51864">
    <property type="entry name" value="ASTACIN"/>
    <property type="match status" value="1"/>
</dbReference>
<dbReference type="AlphaFoldDB" id="A0A811KD32"/>